<accession>A0A9Q1LSM1</accession>
<dbReference type="GO" id="GO:0051903">
    <property type="term" value="F:S-(hydroxymethyl)glutathione dehydrogenase [NAD(P)+] activity"/>
    <property type="evidence" value="ECO:0007669"/>
    <property type="project" value="TreeGrafter"/>
</dbReference>
<sequence>MSTTGKVIRCKAAVAWEAGKPLVIEEVEVTPPQKWKFVSKSSTLLSVTLIIATSGKPRAKMQSFLVFLDIRQQGLGATLNVAKPTKGSSVAVFGLGAVGLAKLECASFLSIPKFKNFTSTEAVAEPVCSASTPSIEEEEIDFVADHSFLFLVKDEALLVLNPLLVV</sequence>
<dbReference type="Proteomes" id="UP001152561">
    <property type="component" value="Unassembled WGS sequence"/>
</dbReference>
<dbReference type="PANTHER" id="PTHR43880">
    <property type="entry name" value="ALCOHOL DEHYDROGENASE"/>
    <property type="match status" value="1"/>
</dbReference>
<keyword evidence="7" id="KW-0520">NAD</keyword>
<keyword evidence="11" id="KW-1185">Reference proteome</keyword>
<name>A0A9Q1LSM1_9SOLA</name>
<comment type="caution">
    <text evidence="10">The sequence shown here is derived from an EMBL/GenBank/DDBJ whole genome shotgun (WGS) entry which is preliminary data.</text>
</comment>
<reference evidence="11" key="1">
    <citation type="journal article" date="2023" name="Proc. Natl. Acad. Sci. U.S.A.">
        <title>Genomic and structural basis for evolution of tropane alkaloid biosynthesis.</title>
        <authorList>
            <person name="Wanga Y.-J."/>
            <person name="Taina T."/>
            <person name="Yua J.-Y."/>
            <person name="Lia J."/>
            <person name="Xua B."/>
            <person name="Chenc J."/>
            <person name="D'Auriad J.C."/>
            <person name="Huanga J.-P."/>
            <person name="Huanga S.-X."/>
        </authorList>
    </citation>
    <scope>NUCLEOTIDE SEQUENCE [LARGE SCALE GENOMIC DNA]</scope>
    <source>
        <strain evidence="11">cv. KIB-2019</strain>
    </source>
</reference>
<evidence type="ECO:0000256" key="1">
    <source>
        <dbReference type="ARBA" id="ARBA00004496"/>
    </source>
</evidence>
<dbReference type="GO" id="GO:0004022">
    <property type="term" value="F:alcohol dehydrogenase (NAD+) activity"/>
    <property type="evidence" value="ECO:0007669"/>
    <property type="project" value="UniProtKB-EC"/>
</dbReference>
<evidence type="ECO:0000256" key="5">
    <source>
        <dbReference type="ARBA" id="ARBA00022723"/>
    </source>
</evidence>
<evidence type="ECO:0000256" key="8">
    <source>
        <dbReference type="ARBA" id="ARBA00049164"/>
    </source>
</evidence>
<dbReference type="EMBL" id="JAJAGQ010000015">
    <property type="protein sequence ID" value="KAJ8541554.1"/>
    <property type="molecule type" value="Genomic_DNA"/>
</dbReference>
<evidence type="ECO:0000256" key="3">
    <source>
        <dbReference type="ARBA" id="ARBA00013190"/>
    </source>
</evidence>
<comment type="subcellular location">
    <subcellularLocation>
        <location evidence="1">Cytoplasm</location>
    </subcellularLocation>
</comment>
<gene>
    <name evidence="10" type="ORF">K7X08_002370</name>
</gene>
<keyword evidence="6" id="KW-0862">Zinc</keyword>
<dbReference type="InterPro" id="IPR023795">
    <property type="entry name" value="Serpin_CS"/>
</dbReference>
<dbReference type="GO" id="GO:0005829">
    <property type="term" value="C:cytosol"/>
    <property type="evidence" value="ECO:0007669"/>
    <property type="project" value="TreeGrafter"/>
</dbReference>
<dbReference type="PANTHER" id="PTHR43880:SF40">
    <property type="entry name" value="ALCOHOL DEHYDROGENASE 2"/>
    <property type="match status" value="1"/>
</dbReference>
<dbReference type="PROSITE" id="PS00284">
    <property type="entry name" value="SERPIN"/>
    <property type="match status" value="1"/>
</dbReference>
<protein>
    <recommendedName>
        <fullName evidence="3">alcohol dehydrogenase</fullName>
        <ecNumber evidence="3">1.1.1.1</ecNumber>
    </recommendedName>
</protein>
<dbReference type="Gene3D" id="3.40.50.720">
    <property type="entry name" value="NAD(P)-binding Rossmann-like Domain"/>
    <property type="match status" value="1"/>
</dbReference>
<evidence type="ECO:0000256" key="9">
    <source>
        <dbReference type="ARBA" id="ARBA00049243"/>
    </source>
</evidence>
<dbReference type="SUPFAM" id="SSF50129">
    <property type="entry name" value="GroES-like"/>
    <property type="match status" value="1"/>
</dbReference>
<evidence type="ECO:0000256" key="2">
    <source>
        <dbReference type="ARBA" id="ARBA00008072"/>
    </source>
</evidence>
<dbReference type="GO" id="GO:0046294">
    <property type="term" value="P:formaldehyde catabolic process"/>
    <property type="evidence" value="ECO:0007669"/>
    <property type="project" value="TreeGrafter"/>
</dbReference>
<evidence type="ECO:0000256" key="7">
    <source>
        <dbReference type="ARBA" id="ARBA00023027"/>
    </source>
</evidence>
<dbReference type="Gene3D" id="3.90.180.10">
    <property type="entry name" value="Medium-chain alcohol dehydrogenases, catalytic domain"/>
    <property type="match status" value="1"/>
</dbReference>
<organism evidence="10 11">
    <name type="scientific">Anisodus acutangulus</name>
    <dbReference type="NCBI Taxonomy" id="402998"/>
    <lineage>
        <taxon>Eukaryota</taxon>
        <taxon>Viridiplantae</taxon>
        <taxon>Streptophyta</taxon>
        <taxon>Embryophyta</taxon>
        <taxon>Tracheophyta</taxon>
        <taxon>Spermatophyta</taxon>
        <taxon>Magnoliopsida</taxon>
        <taxon>eudicotyledons</taxon>
        <taxon>Gunneridae</taxon>
        <taxon>Pentapetalae</taxon>
        <taxon>asterids</taxon>
        <taxon>lamiids</taxon>
        <taxon>Solanales</taxon>
        <taxon>Solanaceae</taxon>
        <taxon>Solanoideae</taxon>
        <taxon>Hyoscyameae</taxon>
        <taxon>Anisodus</taxon>
    </lineage>
</organism>
<keyword evidence="4" id="KW-0963">Cytoplasm</keyword>
<evidence type="ECO:0000313" key="10">
    <source>
        <dbReference type="EMBL" id="KAJ8541554.1"/>
    </source>
</evidence>
<proteinExistence type="inferred from homology"/>
<dbReference type="InterPro" id="IPR011032">
    <property type="entry name" value="GroES-like_sf"/>
</dbReference>
<dbReference type="OrthoDB" id="417550at2759"/>
<dbReference type="AlphaFoldDB" id="A0A9Q1LSM1"/>
<comment type="catalytic activity">
    <reaction evidence="9">
        <text>a primary alcohol + NAD(+) = an aldehyde + NADH + H(+)</text>
        <dbReference type="Rhea" id="RHEA:10736"/>
        <dbReference type="ChEBI" id="CHEBI:15378"/>
        <dbReference type="ChEBI" id="CHEBI:15734"/>
        <dbReference type="ChEBI" id="CHEBI:17478"/>
        <dbReference type="ChEBI" id="CHEBI:57540"/>
        <dbReference type="ChEBI" id="CHEBI:57945"/>
        <dbReference type="EC" id="1.1.1.1"/>
    </reaction>
</comment>
<evidence type="ECO:0000256" key="6">
    <source>
        <dbReference type="ARBA" id="ARBA00022833"/>
    </source>
</evidence>
<dbReference type="GO" id="GO:0008270">
    <property type="term" value="F:zinc ion binding"/>
    <property type="evidence" value="ECO:0007669"/>
    <property type="project" value="TreeGrafter"/>
</dbReference>
<keyword evidence="5" id="KW-0479">Metal-binding</keyword>
<dbReference type="EC" id="1.1.1.1" evidence="3"/>
<comment type="catalytic activity">
    <reaction evidence="8">
        <text>a secondary alcohol + NAD(+) = a ketone + NADH + H(+)</text>
        <dbReference type="Rhea" id="RHEA:10740"/>
        <dbReference type="ChEBI" id="CHEBI:15378"/>
        <dbReference type="ChEBI" id="CHEBI:17087"/>
        <dbReference type="ChEBI" id="CHEBI:35681"/>
        <dbReference type="ChEBI" id="CHEBI:57540"/>
        <dbReference type="ChEBI" id="CHEBI:57945"/>
        <dbReference type="EC" id="1.1.1.1"/>
    </reaction>
</comment>
<evidence type="ECO:0000313" key="11">
    <source>
        <dbReference type="Proteomes" id="UP001152561"/>
    </source>
</evidence>
<comment type="similarity">
    <text evidence="2">Belongs to the zinc-containing alcohol dehydrogenase family.</text>
</comment>
<evidence type="ECO:0000256" key="4">
    <source>
        <dbReference type="ARBA" id="ARBA00022490"/>
    </source>
</evidence>